<gene>
    <name evidence="1" type="ORF">GJ744_001578</name>
</gene>
<reference evidence="1" key="1">
    <citation type="submission" date="2020-02" db="EMBL/GenBank/DDBJ databases">
        <authorList>
            <person name="Palmer J.M."/>
        </authorList>
    </citation>
    <scope>NUCLEOTIDE SEQUENCE</scope>
    <source>
        <strain evidence="1">EPUS1.4</strain>
        <tissue evidence="1">Thallus</tissue>
    </source>
</reference>
<dbReference type="EMBL" id="JAACFV010000123">
    <property type="protein sequence ID" value="KAF7504931.1"/>
    <property type="molecule type" value="Genomic_DNA"/>
</dbReference>
<accession>A0A8H7AD53</accession>
<name>A0A8H7AD53_9EURO</name>
<organism evidence="1 2">
    <name type="scientific">Endocarpon pusillum</name>
    <dbReference type="NCBI Taxonomy" id="364733"/>
    <lineage>
        <taxon>Eukaryota</taxon>
        <taxon>Fungi</taxon>
        <taxon>Dikarya</taxon>
        <taxon>Ascomycota</taxon>
        <taxon>Pezizomycotina</taxon>
        <taxon>Eurotiomycetes</taxon>
        <taxon>Chaetothyriomycetidae</taxon>
        <taxon>Verrucariales</taxon>
        <taxon>Verrucariaceae</taxon>
        <taxon>Endocarpon</taxon>
    </lineage>
</organism>
<proteinExistence type="predicted"/>
<dbReference type="Proteomes" id="UP000606974">
    <property type="component" value="Unassembled WGS sequence"/>
</dbReference>
<sequence length="99" mass="11062">MSSPFSSVHYLAYQMINTKTATQHQLPSSLGRHYYLLLWPVLKACSLFGDRPIQPSRSPKSASWNQLLQKIVLGFSVDTAPSDIHDLGEVIFMGKGILE</sequence>
<evidence type="ECO:0000313" key="2">
    <source>
        <dbReference type="Proteomes" id="UP000606974"/>
    </source>
</evidence>
<comment type="caution">
    <text evidence="1">The sequence shown here is derived from an EMBL/GenBank/DDBJ whole genome shotgun (WGS) entry which is preliminary data.</text>
</comment>
<protein>
    <submittedName>
        <fullName evidence="1">Uncharacterized protein</fullName>
    </submittedName>
</protein>
<keyword evidence="2" id="KW-1185">Reference proteome</keyword>
<dbReference type="AlphaFoldDB" id="A0A8H7AD53"/>
<evidence type="ECO:0000313" key="1">
    <source>
        <dbReference type="EMBL" id="KAF7504931.1"/>
    </source>
</evidence>